<evidence type="ECO:0000256" key="1">
    <source>
        <dbReference type="ARBA" id="ARBA00010272"/>
    </source>
</evidence>
<dbReference type="AlphaFoldDB" id="A0A660S9S0"/>
<dbReference type="InterPro" id="IPR051614">
    <property type="entry name" value="UPF0045_domain"/>
</dbReference>
<reference evidence="3 4" key="1">
    <citation type="submission" date="2018-06" db="EMBL/GenBank/DDBJ databases">
        <title>Extensive metabolic versatility and redundancy in microbially diverse, dynamic hydrothermal sediments.</title>
        <authorList>
            <person name="Dombrowski N."/>
            <person name="Teske A."/>
            <person name="Baker B.J."/>
        </authorList>
    </citation>
    <scope>NUCLEOTIDE SEQUENCE [LARGE SCALE GENOMIC DNA]</scope>
    <source>
        <strain evidence="3">B35_G9</strain>
    </source>
</reference>
<name>A0A660S9S0_UNCT6</name>
<dbReference type="Proteomes" id="UP000282321">
    <property type="component" value="Unassembled WGS sequence"/>
</dbReference>
<dbReference type="Gene3D" id="3.30.70.930">
    <property type="match status" value="1"/>
</dbReference>
<evidence type="ECO:0000313" key="3">
    <source>
        <dbReference type="EMBL" id="RKX67224.1"/>
    </source>
</evidence>
<gene>
    <name evidence="3" type="ORF">DRP44_02655</name>
</gene>
<dbReference type="PANTHER" id="PTHR33777:SF1">
    <property type="entry name" value="UPF0045 PROTEIN ECM15"/>
    <property type="match status" value="1"/>
</dbReference>
<dbReference type="NCBIfam" id="TIGR00106">
    <property type="entry name" value="MTH1187 family thiamine-binding protein"/>
    <property type="match status" value="1"/>
</dbReference>
<dbReference type="InterPro" id="IPR029756">
    <property type="entry name" value="MTH1187/YkoF-like"/>
</dbReference>
<evidence type="ECO:0000313" key="4">
    <source>
        <dbReference type="Proteomes" id="UP000282321"/>
    </source>
</evidence>
<dbReference type="PANTHER" id="PTHR33777">
    <property type="entry name" value="UPF0045 PROTEIN ECM15"/>
    <property type="match status" value="1"/>
</dbReference>
<dbReference type="SUPFAM" id="SSF89957">
    <property type="entry name" value="MTH1187/YkoF-like"/>
    <property type="match status" value="1"/>
</dbReference>
<accession>A0A660S9S0</accession>
<sequence>MPMFQITIIPITGKTNIGVSDYIAEIIQFLKESKADYTLTPTATVVNCDTIEECFATMYKMHTLLFDRHNLPRIITNIMIDDRRDIKATPQDKIRDVEDKLI</sequence>
<dbReference type="InterPro" id="IPR002767">
    <property type="entry name" value="Thiamine_BP"/>
</dbReference>
<protein>
    <submittedName>
        <fullName evidence="3">Thiamine-binding protein</fullName>
    </submittedName>
</protein>
<proteinExistence type="inferred from homology"/>
<dbReference type="EMBL" id="QNBC01000023">
    <property type="protein sequence ID" value="RKX67224.1"/>
    <property type="molecule type" value="Genomic_DNA"/>
</dbReference>
<evidence type="ECO:0000259" key="2">
    <source>
        <dbReference type="Pfam" id="PF01910"/>
    </source>
</evidence>
<dbReference type="GO" id="GO:0005829">
    <property type="term" value="C:cytosol"/>
    <property type="evidence" value="ECO:0007669"/>
    <property type="project" value="TreeGrafter"/>
</dbReference>
<feature type="domain" description="Thiamine-binding protein" evidence="2">
    <location>
        <begin position="5"/>
        <end position="98"/>
    </location>
</feature>
<dbReference type="Pfam" id="PF01910">
    <property type="entry name" value="Thiamine_BP"/>
    <property type="match status" value="1"/>
</dbReference>
<comment type="similarity">
    <text evidence="1">Belongs to the UPF0045 family.</text>
</comment>
<organism evidence="3 4">
    <name type="scientific">candidate division TA06 bacterium</name>
    <dbReference type="NCBI Taxonomy" id="2250710"/>
    <lineage>
        <taxon>Bacteria</taxon>
        <taxon>Bacteria division TA06</taxon>
    </lineage>
</organism>
<comment type="caution">
    <text evidence="3">The sequence shown here is derived from an EMBL/GenBank/DDBJ whole genome shotgun (WGS) entry which is preliminary data.</text>
</comment>